<dbReference type="Proteomes" id="UP000479692">
    <property type="component" value="Unassembled WGS sequence"/>
</dbReference>
<evidence type="ECO:0000313" key="1">
    <source>
        <dbReference type="EMBL" id="MUV14605.1"/>
    </source>
</evidence>
<sequence>MVALLFLPSCTTGRLTRSHQACDVAPFTWSALEAPPDNSEALMTASNVRPPTKHQSQIWFSASNERLLLCRIDTRPDYSCGNDKWIFQRIDGRWKEQPATITVCAD</sequence>
<evidence type="ECO:0000313" key="2">
    <source>
        <dbReference type="Proteomes" id="UP000479692"/>
    </source>
</evidence>
<comment type="caution">
    <text evidence="1">The sequence shown here is derived from an EMBL/GenBank/DDBJ whole genome shotgun (WGS) entry which is preliminary data.</text>
</comment>
<dbReference type="RefSeq" id="WP_156641901.1">
    <property type="nucleotide sequence ID" value="NZ_WOXT01000002.1"/>
</dbReference>
<name>A0A7C9LXQ0_9GAMM</name>
<dbReference type="AlphaFoldDB" id="A0A7C9LXQ0"/>
<dbReference type="EMBL" id="WOXT01000002">
    <property type="protein sequence ID" value="MUV14605.1"/>
    <property type="molecule type" value="Genomic_DNA"/>
</dbReference>
<keyword evidence="2" id="KW-1185">Reference proteome</keyword>
<gene>
    <name evidence="1" type="ORF">GN331_10345</name>
</gene>
<protein>
    <submittedName>
        <fullName evidence="1">Uncharacterized protein</fullName>
    </submittedName>
</protein>
<reference evidence="1 2" key="1">
    <citation type="submission" date="2019-12" db="EMBL/GenBank/DDBJ databases">
        <authorList>
            <person name="Xu J."/>
        </authorList>
    </citation>
    <scope>NUCLEOTIDE SEQUENCE [LARGE SCALE GENOMIC DNA]</scope>
    <source>
        <strain evidence="1 2">HX-5-24</strain>
    </source>
</reference>
<accession>A0A7C9LXQ0</accession>
<proteinExistence type="predicted"/>
<organism evidence="1 2">
    <name type="scientific">Noviluteimonas gilva</name>
    <dbReference type="NCBI Taxonomy" id="2682097"/>
    <lineage>
        <taxon>Bacteria</taxon>
        <taxon>Pseudomonadati</taxon>
        <taxon>Pseudomonadota</taxon>
        <taxon>Gammaproteobacteria</taxon>
        <taxon>Lysobacterales</taxon>
        <taxon>Lysobacteraceae</taxon>
        <taxon>Noviluteimonas</taxon>
    </lineage>
</organism>